<protein>
    <submittedName>
        <fullName evidence="1">Uncharacterized protein</fullName>
    </submittedName>
</protein>
<evidence type="ECO:0000313" key="1">
    <source>
        <dbReference type="EMBL" id="MEJ8852483.1"/>
    </source>
</evidence>
<reference evidence="1 2" key="1">
    <citation type="submission" date="2024-03" db="EMBL/GenBank/DDBJ databases">
        <title>Novel species of the genus Variovorax.</title>
        <authorList>
            <person name="Liu Q."/>
            <person name="Xin Y.-H."/>
        </authorList>
    </citation>
    <scope>NUCLEOTIDE SEQUENCE [LARGE SCALE GENOMIC DNA]</scope>
    <source>
        <strain evidence="1 2">KACC 18900</strain>
    </source>
</reference>
<keyword evidence="2" id="KW-1185">Reference proteome</keyword>
<accession>A0ABU8WY74</accession>
<dbReference type="EMBL" id="JBBKZT010000043">
    <property type="protein sequence ID" value="MEJ8852483.1"/>
    <property type="molecule type" value="Genomic_DNA"/>
</dbReference>
<proteinExistence type="predicted"/>
<gene>
    <name evidence="1" type="ORF">WKW82_38095</name>
</gene>
<evidence type="ECO:0000313" key="2">
    <source>
        <dbReference type="Proteomes" id="UP001385892"/>
    </source>
</evidence>
<dbReference type="RefSeq" id="WP_340348430.1">
    <property type="nucleotide sequence ID" value="NZ_JBBKZT010000043.1"/>
</dbReference>
<sequence>MARSRSEPPSVTAEVLVAKGARAMVEATHLDDEVQAVGPGWWAGSRKLMGKSAPSL</sequence>
<dbReference type="Proteomes" id="UP001385892">
    <property type="component" value="Unassembled WGS sequence"/>
</dbReference>
<name>A0ABU8WY74_9BURK</name>
<organism evidence="1 2">
    <name type="scientific">Variovorax rhizosphaerae</name>
    <dbReference type="NCBI Taxonomy" id="1836200"/>
    <lineage>
        <taxon>Bacteria</taxon>
        <taxon>Pseudomonadati</taxon>
        <taxon>Pseudomonadota</taxon>
        <taxon>Betaproteobacteria</taxon>
        <taxon>Burkholderiales</taxon>
        <taxon>Comamonadaceae</taxon>
        <taxon>Variovorax</taxon>
    </lineage>
</organism>
<comment type="caution">
    <text evidence="1">The sequence shown here is derived from an EMBL/GenBank/DDBJ whole genome shotgun (WGS) entry which is preliminary data.</text>
</comment>